<evidence type="ECO:0000313" key="2">
    <source>
        <dbReference type="EMBL" id="TKH43788.1"/>
    </source>
</evidence>
<accession>A0A4U2Q3B2</accession>
<proteinExistence type="predicted"/>
<sequence>MGKKVLIGLAIFMGVIIVFCLITVGSIWSHRNTAVKLEGRIEAQYLSNQSSYDNMWKKFKEMTQVTDLQAGQVKEVYTGMITGRYNDTNLLYQAVHEQNPRLATSVYTDLQREIAASRQQFDNNQKQMMDIVREYNTYIKVHFIMASLTNMKTYDMSQYIVTSDQTEDAFTKKKADEIRLK</sequence>
<comment type="caution">
    <text evidence="2">The sequence shown here is derived from an EMBL/GenBank/DDBJ whole genome shotgun (WGS) entry which is preliminary data.</text>
</comment>
<organism evidence="2 3">
    <name type="scientific">Paenibacillus terrae</name>
    <dbReference type="NCBI Taxonomy" id="159743"/>
    <lineage>
        <taxon>Bacteria</taxon>
        <taxon>Bacillati</taxon>
        <taxon>Bacillota</taxon>
        <taxon>Bacilli</taxon>
        <taxon>Bacillales</taxon>
        <taxon>Paenibacillaceae</taxon>
        <taxon>Paenibacillus</taxon>
    </lineage>
</organism>
<keyword evidence="1" id="KW-0812">Transmembrane</keyword>
<evidence type="ECO:0000256" key="1">
    <source>
        <dbReference type="SAM" id="Phobius"/>
    </source>
</evidence>
<protein>
    <recommendedName>
        <fullName evidence="4">LemA family protein</fullName>
    </recommendedName>
</protein>
<evidence type="ECO:0000313" key="3">
    <source>
        <dbReference type="Proteomes" id="UP000308114"/>
    </source>
</evidence>
<dbReference type="EMBL" id="PNXQ01000012">
    <property type="protein sequence ID" value="TKH43788.1"/>
    <property type="molecule type" value="Genomic_DNA"/>
</dbReference>
<dbReference type="Proteomes" id="UP000308114">
    <property type="component" value="Unassembled WGS sequence"/>
</dbReference>
<gene>
    <name evidence="2" type="ORF">C1I60_10405</name>
</gene>
<name>A0A4U2Q3B2_9BACL</name>
<keyword evidence="1" id="KW-0472">Membrane</keyword>
<dbReference type="RefSeq" id="WP_137061655.1">
    <property type="nucleotide sequence ID" value="NZ_PNXQ01000012.1"/>
</dbReference>
<feature type="transmembrane region" description="Helical" evidence="1">
    <location>
        <begin position="6"/>
        <end position="28"/>
    </location>
</feature>
<evidence type="ECO:0008006" key="4">
    <source>
        <dbReference type="Google" id="ProtNLM"/>
    </source>
</evidence>
<reference evidence="2 3" key="1">
    <citation type="submission" date="2018-01" db="EMBL/GenBank/DDBJ databases">
        <title>Bacillales members from the olive rhizosphere are effective biological control agents against Verticillium dahliae.</title>
        <authorList>
            <person name="Gomez-Lama C."/>
            <person name="Legarda G."/>
            <person name="Ruano-Rosa D."/>
            <person name="Pizarro-Tobias P."/>
            <person name="Valverde-Corredor A."/>
            <person name="Niqui J.L."/>
            <person name="Trivino J.C."/>
            <person name="Roca A."/>
            <person name="Mercado-Blanco J."/>
        </authorList>
    </citation>
    <scope>NUCLEOTIDE SEQUENCE [LARGE SCALE GENOMIC DNA]</scope>
    <source>
        <strain evidence="2 3">PIC167</strain>
    </source>
</reference>
<keyword evidence="1" id="KW-1133">Transmembrane helix</keyword>
<dbReference type="AlphaFoldDB" id="A0A4U2Q3B2"/>